<dbReference type="InterPro" id="IPR003593">
    <property type="entry name" value="AAA+_ATPase"/>
</dbReference>
<feature type="domain" description="ABC transporter" evidence="5">
    <location>
        <begin position="5"/>
        <end position="238"/>
    </location>
</feature>
<evidence type="ECO:0000313" key="7">
    <source>
        <dbReference type="Proteomes" id="UP000051311"/>
    </source>
</evidence>
<evidence type="ECO:0000256" key="4">
    <source>
        <dbReference type="ARBA" id="ARBA00022840"/>
    </source>
</evidence>
<dbReference type="InterPro" id="IPR003439">
    <property type="entry name" value="ABC_transporter-like_ATP-bd"/>
</dbReference>
<dbReference type="OrthoDB" id="9804819at2"/>
<dbReference type="SUPFAM" id="SSF52540">
    <property type="entry name" value="P-loop containing nucleoside triphosphate hydrolases"/>
    <property type="match status" value="1"/>
</dbReference>
<dbReference type="Gene3D" id="3.40.50.300">
    <property type="entry name" value="P-loop containing nucleotide triphosphate hydrolases"/>
    <property type="match status" value="1"/>
</dbReference>
<dbReference type="eggNOG" id="COG4555">
    <property type="taxonomic scope" value="Bacteria"/>
</dbReference>
<dbReference type="RefSeq" id="WP_025006261.1">
    <property type="nucleotide sequence ID" value="NZ_AZEL01000010.1"/>
</dbReference>
<dbReference type="InterPro" id="IPR027417">
    <property type="entry name" value="P-loop_NTPase"/>
</dbReference>
<dbReference type="InterPro" id="IPR050763">
    <property type="entry name" value="ABC_transporter_ATP-binding"/>
</dbReference>
<dbReference type="GO" id="GO:0005524">
    <property type="term" value="F:ATP binding"/>
    <property type="evidence" value="ECO:0007669"/>
    <property type="project" value="UniProtKB-KW"/>
</dbReference>
<evidence type="ECO:0000256" key="3">
    <source>
        <dbReference type="ARBA" id="ARBA00022741"/>
    </source>
</evidence>
<proteinExistence type="inferred from homology"/>
<dbReference type="Proteomes" id="UP000051311">
    <property type="component" value="Unassembled WGS sequence"/>
</dbReference>
<accession>A0A0R1P2G4</accession>
<dbReference type="PANTHER" id="PTHR42711:SF5">
    <property type="entry name" value="ABC TRANSPORTER ATP-BINDING PROTEIN NATA"/>
    <property type="match status" value="1"/>
</dbReference>
<gene>
    <name evidence="6" type="ORF">FC37_GL000385</name>
</gene>
<dbReference type="SMART" id="SM00382">
    <property type="entry name" value="AAA"/>
    <property type="match status" value="1"/>
</dbReference>
<protein>
    <submittedName>
        <fullName evidence="6">ABC transporter ATPase component</fullName>
    </submittedName>
</protein>
<sequence>MTNYLSIQNLRKVYHDNGKKFVALDDVSFNIKKGEIAALLGPNGAGKTTIVSIVGGYLLPTSGSVIVGGQNIIKTRLRDNIGVSFGGDLGFYGRATAKQNLSYFADLAKIPYRKQKAEIERVLDLVSLSNDMNKKVQFFSKGMKQRMHIARALLGNPKLLLLDEPTDGLDVEIATNIRNVVKNLAQNDISILLTSHMMSEVEALADQIVLLGAGKVHAKGTVQDIVKLSKVKRIDRPATLEESYLALAPQLRRE</sequence>
<keyword evidence="4" id="KW-0067">ATP-binding</keyword>
<dbReference type="AlphaFoldDB" id="A0A0R1P2G4"/>
<dbReference type="PROSITE" id="PS50893">
    <property type="entry name" value="ABC_TRANSPORTER_2"/>
    <property type="match status" value="1"/>
</dbReference>
<keyword evidence="3" id="KW-0547">Nucleotide-binding</keyword>
<evidence type="ECO:0000313" key="6">
    <source>
        <dbReference type="EMBL" id="KRL24548.1"/>
    </source>
</evidence>
<evidence type="ECO:0000256" key="2">
    <source>
        <dbReference type="ARBA" id="ARBA00022448"/>
    </source>
</evidence>
<dbReference type="GO" id="GO:0016887">
    <property type="term" value="F:ATP hydrolysis activity"/>
    <property type="evidence" value="ECO:0007669"/>
    <property type="project" value="InterPro"/>
</dbReference>
<dbReference type="STRING" id="1423748.FC37_GL000385"/>
<comment type="similarity">
    <text evidence="1">Belongs to the ABC transporter superfamily.</text>
</comment>
<dbReference type="EMBL" id="AZEL01000010">
    <property type="protein sequence ID" value="KRL24548.1"/>
    <property type="molecule type" value="Genomic_DNA"/>
</dbReference>
<keyword evidence="2" id="KW-0813">Transport</keyword>
<dbReference type="Pfam" id="PF00005">
    <property type="entry name" value="ABC_tran"/>
    <property type="match status" value="1"/>
</dbReference>
<evidence type="ECO:0000256" key="1">
    <source>
        <dbReference type="ARBA" id="ARBA00005417"/>
    </source>
</evidence>
<name>A0A0R1P2G4_9LACO</name>
<dbReference type="PANTHER" id="PTHR42711">
    <property type="entry name" value="ABC TRANSPORTER ATP-BINDING PROTEIN"/>
    <property type="match status" value="1"/>
</dbReference>
<reference evidence="6 7" key="1">
    <citation type="journal article" date="2015" name="Genome Announc.">
        <title>Expanding the biotechnology potential of lactobacilli through comparative genomics of 213 strains and associated genera.</title>
        <authorList>
            <person name="Sun Z."/>
            <person name="Harris H.M."/>
            <person name="McCann A."/>
            <person name="Guo C."/>
            <person name="Argimon S."/>
            <person name="Zhang W."/>
            <person name="Yang X."/>
            <person name="Jeffery I.B."/>
            <person name="Cooney J.C."/>
            <person name="Kagawa T.F."/>
            <person name="Liu W."/>
            <person name="Song Y."/>
            <person name="Salvetti E."/>
            <person name="Wrobel A."/>
            <person name="Rasinkangas P."/>
            <person name="Parkhill J."/>
            <person name="Rea M.C."/>
            <person name="O'Sullivan O."/>
            <person name="Ritari J."/>
            <person name="Douillard F.P."/>
            <person name="Paul Ross R."/>
            <person name="Yang R."/>
            <person name="Briner A.E."/>
            <person name="Felis G.E."/>
            <person name="de Vos W.M."/>
            <person name="Barrangou R."/>
            <person name="Klaenhammer T.R."/>
            <person name="Caufield P.W."/>
            <person name="Cui Y."/>
            <person name="Zhang H."/>
            <person name="O'Toole P.W."/>
        </authorList>
    </citation>
    <scope>NUCLEOTIDE SEQUENCE [LARGE SCALE GENOMIC DNA]</scope>
    <source>
        <strain evidence="6 7">DSM 10532</strain>
    </source>
</reference>
<comment type="caution">
    <text evidence="6">The sequence shown here is derived from an EMBL/GenBank/DDBJ whole genome shotgun (WGS) entry which is preliminary data.</text>
</comment>
<organism evidence="6 7">
    <name type="scientific">Lactobacillus gallinarum DSM 10532 = JCM 2011</name>
    <dbReference type="NCBI Taxonomy" id="1423748"/>
    <lineage>
        <taxon>Bacteria</taxon>
        <taxon>Bacillati</taxon>
        <taxon>Bacillota</taxon>
        <taxon>Bacilli</taxon>
        <taxon>Lactobacillales</taxon>
        <taxon>Lactobacillaceae</taxon>
        <taxon>Lactobacillus</taxon>
    </lineage>
</organism>
<evidence type="ECO:0000259" key="5">
    <source>
        <dbReference type="PROSITE" id="PS50893"/>
    </source>
</evidence>
<dbReference type="PATRIC" id="fig|1423748.3.peg.408"/>